<reference evidence="1 2" key="1">
    <citation type="submission" date="2019-01" db="EMBL/GenBank/DDBJ databases">
        <title>Sequencing of cultivated peanut Arachis hypogaea provides insights into genome evolution and oil improvement.</title>
        <authorList>
            <person name="Chen X."/>
        </authorList>
    </citation>
    <scope>NUCLEOTIDE SEQUENCE [LARGE SCALE GENOMIC DNA]</scope>
    <source>
        <strain evidence="2">cv. Fuhuasheng</strain>
        <tissue evidence="1">Leaves</tissue>
    </source>
</reference>
<sequence length="106" mass="12512">MYSPFEIVEEMEEPVEAENYGGDDEPSMMKAIMRESSQLLSMPSMEYMMPNQISKLRKACNKNKNEVNNGEEEKMRFIVLERFYFGDEVLPLFETDCGRFKLPQFF</sequence>
<proteinExistence type="predicted"/>
<gene>
    <name evidence="1" type="ORF">Ahy_B04g069995</name>
</gene>
<dbReference type="Proteomes" id="UP000289738">
    <property type="component" value="Chromosome B04"/>
</dbReference>
<comment type="caution">
    <text evidence="1">The sequence shown here is derived from an EMBL/GenBank/DDBJ whole genome shotgun (WGS) entry which is preliminary data.</text>
</comment>
<keyword evidence="2" id="KW-1185">Reference proteome</keyword>
<evidence type="ECO:0000313" key="1">
    <source>
        <dbReference type="EMBL" id="RYR12454.1"/>
    </source>
</evidence>
<protein>
    <submittedName>
        <fullName evidence="1">Uncharacterized protein</fullName>
    </submittedName>
</protein>
<organism evidence="1 2">
    <name type="scientific">Arachis hypogaea</name>
    <name type="common">Peanut</name>
    <dbReference type="NCBI Taxonomy" id="3818"/>
    <lineage>
        <taxon>Eukaryota</taxon>
        <taxon>Viridiplantae</taxon>
        <taxon>Streptophyta</taxon>
        <taxon>Embryophyta</taxon>
        <taxon>Tracheophyta</taxon>
        <taxon>Spermatophyta</taxon>
        <taxon>Magnoliopsida</taxon>
        <taxon>eudicotyledons</taxon>
        <taxon>Gunneridae</taxon>
        <taxon>Pentapetalae</taxon>
        <taxon>rosids</taxon>
        <taxon>fabids</taxon>
        <taxon>Fabales</taxon>
        <taxon>Fabaceae</taxon>
        <taxon>Papilionoideae</taxon>
        <taxon>50 kb inversion clade</taxon>
        <taxon>dalbergioids sensu lato</taxon>
        <taxon>Dalbergieae</taxon>
        <taxon>Pterocarpus clade</taxon>
        <taxon>Arachis</taxon>
    </lineage>
</organism>
<dbReference type="AlphaFoldDB" id="A0A444ZE69"/>
<accession>A0A444ZE69</accession>
<name>A0A444ZE69_ARAHY</name>
<dbReference type="EMBL" id="SDMP01000014">
    <property type="protein sequence ID" value="RYR12454.1"/>
    <property type="molecule type" value="Genomic_DNA"/>
</dbReference>
<evidence type="ECO:0000313" key="2">
    <source>
        <dbReference type="Proteomes" id="UP000289738"/>
    </source>
</evidence>